<comment type="caution">
    <text evidence="2">The sequence shown here is derived from an EMBL/GenBank/DDBJ whole genome shotgun (WGS) entry which is preliminary data.</text>
</comment>
<proteinExistence type="predicted"/>
<evidence type="ECO:0000313" key="3">
    <source>
        <dbReference type="Proteomes" id="UP000622797"/>
    </source>
</evidence>
<dbReference type="InterPro" id="IPR051678">
    <property type="entry name" value="AGP_Transferase"/>
</dbReference>
<reference evidence="2" key="2">
    <citation type="submission" date="2020-05" db="EMBL/GenBank/DDBJ databases">
        <authorList>
            <person name="Kim H.-S."/>
            <person name="Proctor R.H."/>
            <person name="Brown D.W."/>
        </authorList>
    </citation>
    <scope>NUCLEOTIDE SEQUENCE</scope>
    <source>
        <strain evidence="2">NRRL 20472</strain>
    </source>
</reference>
<name>A0A8H4X5B2_9HYPO</name>
<organism evidence="2 3">
    <name type="scientific">Fusarium sarcochroum</name>
    <dbReference type="NCBI Taxonomy" id="1208366"/>
    <lineage>
        <taxon>Eukaryota</taxon>
        <taxon>Fungi</taxon>
        <taxon>Dikarya</taxon>
        <taxon>Ascomycota</taxon>
        <taxon>Pezizomycotina</taxon>
        <taxon>Sordariomycetes</taxon>
        <taxon>Hypocreomycetidae</taxon>
        <taxon>Hypocreales</taxon>
        <taxon>Nectriaceae</taxon>
        <taxon>Fusarium</taxon>
        <taxon>Fusarium lateritium species complex</taxon>
    </lineage>
</organism>
<dbReference type="InterPro" id="IPR002575">
    <property type="entry name" value="Aminoglycoside_PTrfase"/>
</dbReference>
<dbReference type="Pfam" id="PF01636">
    <property type="entry name" value="APH"/>
    <property type="match status" value="1"/>
</dbReference>
<dbReference type="SUPFAM" id="SSF56112">
    <property type="entry name" value="Protein kinase-like (PK-like)"/>
    <property type="match status" value="1"/>
</dbReference>
<dbReference type="OrthoDB" id="2968323at2759"/>
<sequence>MPVCEDQMHGLYWEEKTFGKEPRWSIAPHLDNIKSTLQARYPERSVEVEFITQGAFNKVYSVTIRGQQPLILRVSLPVDPRYKTLSEVATTRWLSANTTIPVPQVINYDSSRDSTIGFEWILMTKLDGTCLSDVWRRLDLSIKSDLVRKFAVFSSRLFQNQFSDIGNIYPASTSSIGRIVSMPFFWGDRICFEVERGPFRSSKDWLLARLFLAQRDCNSLLGKYPTGVGLDSDAEAEIDDATRTLTIIKKLHKIIDLVFPNHDNNQNVEEPTILCHTDLNLSNILVDDTGHLTGVVDWECVSALPLWKACFYPPFLEGRPRHEKPDSCRYAVNENGEVNELYHEHLMDYELTCLRVLFLGEMERLESGWTAVFKASQTQRDFDLAVEQCDSEFQARDIIQWADDIASGREDVRSLHEMIYGS</sequence>
<evidence type="ECO:0000313" key="2">
    <source>
        <dbReference type="EMBL" id="KAF4962507.1"/>
    </source>
</evidence>
<evidence type="ECO:0000259" key="1">
    <source>
        <dbReference type="Pfam" id="PF01636"/>
    </source>
</evidence>
<dbReference type="Gene3D" id="3.30.200.20">
    <property type="entry name" value="Phosphorylase Kinase, domain 1"/>
    <property type="match status" value="1"/>
</dbReference>
<gene>
    <name evidence="2" type="ORF">FSARC_9430</name>
</gene>
<dbReference type="Proteomes" id="UP000622797">
    <property type="component" value="Unassembled WGS sequence"/>
</dbReference>
<protein>
    <recommendedName>
        <fullName evidence="1">Aminoglycoside phosphotransferase domain-containing protein</fullName>
    </recommendedName>
</protein>
<dbReference type="EMBL" id="JABEXW010000536">
    <property type="protein sequence ID" value="KAF4962507.1"/>
    <property type="molecule type" value="Genomic_DNA"/>
</dbReference>
<dbReference type="PANTHER" id="PTHR21310:SF13">
    <property type="entry name" value="AMINOGLYCOSIDE PHOSPHOTRANSFERASE DOMAIN-CONTAINING PROTEIN"/>
    <property type="match status" value="1"/>
</dbReference>
<dbReference type="Gene3D" id="3.90.1200.10">
    <property type="match status" value="1"/>
</dbReference>
<dbReference type="AlphaFoldDB" id="A0A8H4X5B2"/>
<dbReference type="PANTHER" id="PTHR21310">
    <property type="entry name" value="AMINOGLYCOSIDE PHOSPHOTRANSFERASE-RELATED-RELATED"/>
    <property type="match status" value="1"/>
</dbReference>
<keyword evidence="3" id="KW-1185">Reference proteome</keyword>
<accession>A0A8H4X5B2</accession>
<reference evidence="2" key="1">
    <citation type="journal article" date="2020" name="BMC Genomics">
        <title>Correction to: Identification and distribution of gene clusters required for synthesis of sphingolipid metabolism inhibitors in diverse species of the filamentous fungus Fusarium.</title>
        <authorList>
            <person name="Kim H.S."/>
            <person name="Lohmar J.M."/>
            <person name="Busman M."/>
            <person name="Brown D.W."/>
            <person name="Naumann T.A."/>
            <person name="Divon H.H."/>
            <person name="Lysoe E."/>
            <person name="Uhlig S."/>
            <person name="Proctor R.H."/>
        </authorList>
    </citation>
    <scope>NUCLEOTIDE SEQUENCE</scope>
    <source>
        <strain evidence="2">NRRL 20472</strain>
    </source>
</reference>
<dbReference type="InterPro" id="IPR011009">
    <property type="entry name" value="Kinase-like_dom_sf"/>
</dbReference>
<feature type="domain" description="Aminoglycoside phosphotransferase" evidence="1">
    <location>
        <begin position="48"/>
        <end position="302"/>
    </location>
</feature>